<evidence type="ECO:0000313" key="1">
    <source>
        <dbReference type="EMBL" id="TFJ86548.1"/>
    </source>
</evidence>
<dbReference type="AlphaFoldDB" id="A0A4D9DD08"/>
<organism evidence="1 2">
    <name type="scientific">Nannochloropsis salina CCMP1776</name>
    <dbReference type="NCBI Taxonomy" id="1027361"/>
    <lineage>
        <taxon>Eukaryota</taxon>
        <taxon>Sar</taxon>
        <taxon>Stramenopiles</taxon>
        <taxon>Ochrophyta</taxon>
        <taxon>Eustigmatophyceae</taxon>
        <taxon>Eustigmatales</taxon>
        <taxon>Monodopsidaceae</taxon>
        <taxon>Microchloropsis</taxon>
        <taxon>Microchloropsis salina</taxon>
    </lineage>
</organism>
<dbReference type="Proteomes" id="UP000355283">
    <property type="component" value="Unassembled WGS sequence"/>
</dbReference>
<protein>
    <submittedName>
        <fullName evidence="1">Uncharacterized protein</fullName>
    </submittedName>
</protein>
<gene>
    <name evidence="1" type="ORF">NSK_002205</name>
</gene>
<dbReference type="EMBL" id="SDOX01000008">
    <property type="protein sequence ID" value="TFJ86548.1"/>
    <property type="molecule type" value="Genomic_DNA"/>
</dbReference>
<sequence length="208" mass="21799">MAASKSPLSFGNGVKIWVGCSLLLTGYPSLADTVPDSAHVATTSTILGSSSVPSSKGVEVLNDFLRAVKAVKAEITSDKPTDLKYVQKAFDVEAVTTAVDGTLDAQMTGAAMDQVSIVGKRKVIDKVLRQVLSDVITVEDILRDMDPAKTGLSRFKKVGKPLGKLENDLQRLTSALTSNGADDTAGAAGLGKPLFSLCPDGYLLCNPE</sequence>
<name>A0A4D9DD08_9STRA</name>
<dbReference type="OrthoDB" id="10303443at2759"/>
<keyword evidence="2" id="KW-1185">Reference proteome</keyword>
<proteinExistence type="predicted"/>
<evidence type="ECO:0000313" key="2">
    <source>
        <dbReference type="Proteomes" id="UP000355283"/>
    </source>
</evidence>
<accession>A0A4D9DD08</accession>
<reference evidence="1 2" key="1">
    <citation type="submission" date="2019-01" db="EMBL/GenBank/DDBJ databases">
        <title>Nuclear Genome Assembly of the Microalgal Biofuel strain Nannochloropsis salina CCMP1776.</title>
        <authorList>
            <person name="Hovde B."/>
        </authorList>
    </citation>
    <scope>NUCLEOTIDE SEQUENCE [LARGE SCALE GENOMIC DNA]</scope>
    <source>
        <strain evidence="1 2">CCMP1776</strain>
    </source>
</reference>
<comment type="caution">
    <text evidence="1">The sequence shown here is derived from an EMBL/GenBank/DDBJ whole genome shotgun (WGS) entry which is preliminary data.</text>
</comment>